<evidence type="ECO:0000256" key="2">
    <source>
        <dbReference type="ARBA" id="ARBA00022448"/>
    </source>
</evidence>
<evidence type="ECO:0000313" key="7">
    <source>
        <dbReference type="EMBL" id="SMC16125.1"/>
    </source>
</evidence>
<evidence type="ECO:0000256" key="1">
    <source>
        <dbReference type="ARBA" id="ARBA00005417"/>
    </source>
</evidence>
<protein>
    <submittedName>
        <fullName evidence="7">Amino acid/amide ABC transporter ATP-binding protein 2, HAAT family</fullName>
    </submittedName>
</protein>
<dbReference type="PROSITE" id="PS50893">
    <property type="entry name" value="ABC_TRANSPORTER_2"/>
    <property type="match status" value="1"/>
</dbReference>
<dbReference type="AlphaFoldDB" id="A0A1W1WWU7"/>
<dbReference type="GO" id="GO:0015807">
    <property type="term" value="P:L-amino acid transport"/>
    <property type="evidence" value="ECO:0007669"/>
    <property type="project" value="TreeGrafter"/>
</dbReference>
<dbReference type="SUPFAM" id="SSF52540">
    <property type="entry name" value="P-loop containing nucleoside triphosphate hydrolases"/>
    <property type="match status" value="1"/>
</dbReference>
<dbReference type="OrthoDB" id="9806149at2"/>
<dbReference type="Pfam" id="PF00005">
    <property type="entry name" value="ABC_tran"/>
    <property type="match status" value="1"/>
</dbReference>
<accession>A0A1W1WWU7</accession>
<dbReference type="GO" id="GO:0005524">
    <property type="term" value="F:ATP binding"/>
    <property type="evidence" value="ECO:0007669"/>
    <property type="project" value="UniProtKB-KW"/>
</dbReference>
<dbReference type="InterPro" id="IPR052156">
    <property type="entry name" value="BCAA_Transport_ATP-bd_LivF"/>
</dbReference>
<dbReference type="Proteomes" id="UP000192783">
    <property type="component" value="Unassembled WGS sequence"/>
</dbReference>
<dbReference type="InterPro" id="IPR027417">
    <property type="entry name" value="P-loop_NTPase"/>
</dbReference>
<sequence>MLLEVNRLEISYGDVRAVHGVDFVVEEGELVSIIGANGAGKTSILNGLMGLVPARRGSIRFHGQEITAVPAHKRAHGGIRLVPERARVFPRLSVFENLLTGAYGLRKKIDLDGRLRWLYELFPILEERRDQPAQTLSGGEQQQLAIARALISDPRLLLVDEISMGLMPKLVDQVFDLLQSLNRDLGLTILLVEQNARASLEISHRAYVLETGSVVMEGPAKDLLNNPDIRKAYLGLAREEEAKRQ</sequence>
<keyword evidence="5" id="KW-0029">Amino-acid transport</keyword>
<reference evidence="7 8" key="1">
    <citation type="submission" date="2017-04" db="EMBL/GenBank/DDBJ databases">
        <authorList>
            <person name="Afonso C.L."/>
            <person name="Miller P.J."/>
            <person name="Scott M.A."/>
            <person name="Spackman E."/>
            <person name="Goraichik I."/>
            <person name="Dimitrov K.M."/>
            <person name="Suarez D.L."/>
            <person name="Swayne D.E."/>
        </authorList>
    </citation>
    <scope>NUCLEOTIDE SEQUENCE [LARGE SCALE GENOMIC DNA]</scope>
    <source>
        <strain evidence="7 8">DSM 13146</strain>
    </source>
</reference>
<evidence type="ECO:0000256" key="3">
    <source>
        <dbReference type="ARBA" id="ARBA00022741"/>
    </source>
</evidence>
<dbReference type="GO" id="GO:0016887">
    <property type="term" value="F:ATP hydrolysis activity"/>
    <property type="evidence" value="ECO:0007669"/>
    <property type="project" value="InterPro"/>
</dbReference>
<dbReference type="InterPro" id="IPR003439">
    <property type="entry name" value="ABC_transporter-like_ATP-bd"/>
</dbReference>
<keyword evidence="4 7" id="KW-0067">ATP-binding</keyword>
<comment type="similarity">
    <text evidence="1">Belongs to the ABC transporter superfamily.</text>
</comment>
<evidence type="ECO:0000313" key="8">
    <source>
        <dbReference type="Proteomes" id="UP000192783"/>
    </source>
</evidence>
<dbReference type="CDD" id="cd03224">
    <property type="entry name" value="ABC_TM1139_LivF_branched"/>
    <property type="match status" value="1"/>
</dbReference>
<dbReference type="PANTHER" id="PTHR43820">
    <property type="entry name" value="HIGH-AFFINITY BRANCHED-CHAIN AMINO ACID TRANSPORT ATP-BINDING PROTEIN LIVF"/>
    <property type="match status" value="1"/>
</dbReference>
<evidence type="ECO:0000259" key="6">
    <source>
        <dbReference type="PROSITE" id="PS50893"/>
    </source>
</evidence>
<keyword evidence="2" id="KW-0813">Transport</keyword>
<dbReference type="STRING" id="1121390.SAMN02746041_00005"/>
<dbReference type="PANTHER" id="PTHR43820:SF4">
    <property type="entry name" value="HIGH-AFFINITY BRANCHED-CHAIN AMINO ACID TRANSPORT ATP-BINDING PROTEIN LIVF"/>
    <property type="match status" value="1"/>
</dbReference>
<dbReference type="GO" id="GO:0015658">
    <property type="term" value="F:branched-chain amino acid transmembrane transporter activity"/>
    <property type="evidence" value="ECO:0007669"/>
    <property type="project" value="TreeGrafter"/>
</dbReference>
<keyword evidence="8" id="KW-1185">Reference proteome</keyword>
<evidence type="ECO:0000256" key="5">
    <source>
        <dbReference type="ARBA" id="ARBA00022970"/>
    </source>
</evidence>
<dbReference type="Gene3D" id="3.40.50.300">
    <property type="entry name" value="P-loop containing nucleotide triphosphate hydrolases"/>
    <property type="match status" value="1"/>
</dbReference>
<dbReference type="RefSeq" id="WP_139796407.1">
    <property type="nucleotide sequence ID" value="NZ_FWXF01000001.1"/>
</dbReference>
<dbReference type="SMART" id="SM00382">
    <property type="entry name" value="AAA"/>
    <property type="match status" value="1"/>
</dbReference>
<gene>
    <name evidence="7" type="ORF">SAMN02746041_00005</name>
</gene>
<dbReference type="InterPro" id="IPR003593">
    <property type="entry name" value="AAA+_ATPase"/>
</dbReference>
<proteinExistence type="inferred from homology"/>
<dbReference type="EMBL" id="FWXF01000001">
    <property type="protein sequence ID" value="SMC16125.1"/>
    <property type="molecule type" value="Genomic_DNA"/>
</dbReference>
<feature type="domain" description="ABC transporter" evidence="6">
    <location>
        <begin position="3"/>
        <end position="236"/>
    </location>
</feature>
<keyword evidence="3" id="KW-0547">Nucleotide-binding</keyword>
<name>A0A1W1WWU7_9BACT</name>
<organism evidence="7 8">
    <name type="scientific">Desulfacinum hydrothermale DSM 13146</name>
    <dbReference type="NCBI Taxonomy" id="1121390"/>
    <lineage>
        <taxon>Bacteria</taxon>
        <taxon>Pseudomonadati</taxon>
        <taxon>Thermodesulfobacteriota</taxon>
        <taxon>Syntrophobacteria</taxon>
        <taxon>Syntrophobacterales</taxon>
        <taxon>Syntrophobacteraceae</taxon>
        <taxon>Desulfacinum</taxon>
    </lineage>
</organism>
<evidence type="ECO:0000256" key="4">
    <source>
        <dbReference type="ARBA" id="ARBA00022840"/>
    </source>
</evidence>